<sequence length="828" mass="89445">MTSIGNRIDETISQLTELIVSRPRAVVIVFLLGTALFAAGIPLVETETDLGDRYSEGLEVKEAQDAVDEEFGGPFTTDSETTQLIHDGSDVLTQEALLHVLYLLERIDDRPDLRMESAHGPATMVAQALDPAAETPAEQRRAVDRATETEIRQAVKEVSASREFSMLVSEDFNRNQASASASITVIKHDVPSEFDDEDMDGILTTINTLAEDEPADLRAFGSGLVDSELEDVIGDSFVMVMPVVVALLLGFLAIAYRDPFDLALGLIALLMTIVWTFGFLGYTGIPFGQEMIIVPVLLLAVGVDFGIHIINRYREEKVSGRDPVPAMRTSINQLSIAFSIVTATAMFGFGANLFSDLEPMREMGLTAAVGIVFAFVIFAGFLPAVKLRADRLRTRYGVPEFNSTPIASEESSLGRLLAVSATVGRRAPVILVIILLIFGAGMGAYGTGVETTFEQEDFLPPEDEAWYVEHVPEPFAPGEYTATETLNLLEDRFVTDQDQSVTIYVEGPFEEDHALEALARPDNDPPSTFAVGSDEQVESQSIVTVIRSHAAQDPEFAALIDRNDRNDNGIPDRNLDLIYDELFASSAGPEARQYLAADRRAAQIEYTIEAGTTVDEIAADGADHADSFRYAATATGTPLIYNAITDILFVSSIQGMVLALILSTVFLVIIYSVLEQRPGIGLINVFPIGIAIASLLGTMRLLDMPLNAVTGLLLSFAIGLGIDYSVHFTHRFVDEYNDQPETLSAVTTTLSRTGGALTGSMLTTSIGTGALTLAITPVLGDFGILIALSVFYSFAASVVALPPALFLWDRVVASDATGIERVTALLPQ</sequence>
<dbReference type="AlphaFoldDB" id="A0A1I0J7K9"/>
<feature type="transmembrane region" description="Helical" evidence="6">
    <location>
        <begin position="782"/>
        <end position="808"/>
    </location>
</feature>
<evidence type="ECO:0000313" key="9">
    <source>
        <dbReference type="EMBL" id="SEU05876.1"/>
    </source>
</evidence>
<dbReference type="PANTHER" id="PTHR33406">
    <property type="entry name" value="MEMBRANE PROTEIN MJ1562-RELATED"/>
    <property type="match status" value="1"/>
</dbReference>
<dbReference type="OrthoDB" id="42357at2157"/>
<keyword evidence="10" id="KW-1185">Reference proteome</keyword>
<evidence type="ECO:0000259" key="7">
    <source>
        <dbReference type="PROSITE" id="PS50156"/>
    </source>
</evidence>
<evidence type="ECO:0000256" key="1">
    <source>
        <dbReference type="ARBA" id="ARBA00004651"/>
    </source>
</evidence>
<evidence type="ECO:0000256" key="2">
    <source>
        <dbReference type="ARBA" id="ARBA00022475"/>
    </source>
</evidence>
<evidence type="ECO:0000256" key="4">
    <source>
        <dbReference type="ARBA" id="ARBA00022989"/>
    </source>
</evidence>
<evidence type="ECO:0000256" key="6">
    <source>
        <dbReference type="SAM" id="Phobius"/>
    </source>
</evidence>
<evidence type="ECO:0000313" key="8">
    <source>
        <dbReference type="EMBL" id="SDD74195.1"/>
    </source>
</evidence>
<reference evidence="9" key="2">
    <citation type="submission" date="2016-10" db="EMBL/GenBank/DDBJ databases">
        <authorList>
            <person name="de Groot N.N."/>
        </authorList>
    </citation>
    <scope>NUCLEOTIDE SEQUENCE [LARGE SCALE GENOMIC DNA]</scope>
    <source>
        <strain evidence="9">CDM_6</strain>
    </source>
</reference>
<organism evidence="9 10">
    <name type="scientific">Natrinema hispanicum</name>
    <dbReference type="NCBI Taxonomy" id="392421"/>
    <lineage>
        <taxon>Archaea</taxon>
        <taxon>Methanobacteriati</taxon>
        <taxon>Methanobacteriota</taxon>
        <taxon>Stenosarchaea group</taxon>
        <taxon>Halobacteria</taxon>
        <taxon>Halobacteriales</taxon>
        <taxon>Natrialbaceae</taxon>
        <taxon>Natrinema</taxon>
    </lineage>
</organism>
<keyword evidence="3 6" id="KW-0812">Transmembrane</keyword>
<dbReference type="InterPro" id="IPR004869">
    <property type="entry name" value="MMPL_dom"/>
</dbReference>
<dbReference type="EMBL" id="FOIC01000034">
    <property type="protein sequence ID" value="SEU05876.1"/>
    <property type="molecule type" value="Genomic_DNA"/>
</dbReference>
<dbReference type="Proteomes" id="UP000199320">
    <property type="component" value="Unassembled WGS sequence"/>
</dbReference>
<feature type="domain" description="SSD" evidence="7">
    <location>
        <begin position="265"/>
        <end position="388"/>
    </location>
</feature>
<feature type="transmembrane region" description="Helical" evidence="6">
    <location>
        <begin position="25"/>
        <end position="44"/>
    </location>
</feature>
<feature type="transmembrane region" description="Helical" evidence="6">
    <location>
        <begin position="263"/>
        <end position="285"/>
    </location>
</feature>
<feature type="transmembrane region" description="Helical" evidence="6">
    <location>
        <begin position="647"/>
        <end position="674"/>
    </location>
</feature>
<dbReference type="GO" id="GO:0005886">
    <property type="term" value="C:plasma membrane"/>
    <property type="evidence" value="ECO:0007669"/>
    <property type="project" value="UniProtKB-SubCell"/>
</dbReference>
<accession>A0A1I0J7K9</accession>
<gene>
    <name evidence="9" type="ORF">SAMN04488694_13410</name>
    <name evidence="8" type="ORF">SAMN05192552_104414</name>
</gene>
<evidence type="ECO:0000256" key="5">
    <source>
        <dbReference type="ARBA" id="ARBA00023136"/>
    </source>
</evidence>
<reference evidence="10 11" key="1">
    <citation type="submission" date="2016-10" db="EMBL/GenBank/DDBJ databases">
        <authorList>
            <person name="Varghese N."/>
            <person name="Submissions S."/>
        </authorList>
    </citation>
    <scope>NUCLEOTIDE SEQUENCE [LARGE SCALE GENOMIC DNA]</scope>
    <source>
        <strain evidence="8 11">CDM_1</strain>
        <strain evidence="10">CDM_6</strain>
    </source>
</reference>
<feature type="transmembrane region" description="Helical" evidence="6">
    <location>
        <begin position="681"/>
        <end position="702"/>
    </location>
</feature>
<protein>
    <submittedName>
        <fullName evidence="9">Predicted exporter protein, RND superfamily</fullName>
    </submittedName>
</protein>
<dbReference type="SUPFAM" id="SSF82866">
    <property type="entry name" value="Multidrug efflux transporter AcrB transmembrane domain"/>
    <property type="match status" value="2"/>
</dbReference>
<feature type="domain" description="SSD" evidence="7">
    <location>
        <begin position="646"/>
        <end position="807"/>
    </location>
</feature>
<dbReference type="InterPro" id="IPR000731">
    <property type="entry name" value="SSD"/>
</dbReference>
<name>A0A1I0J7K9_9EURY</name>
<keyword evidence="4 6" id="KW-1133">Transmembrane helix</keyword>
<feature type="transmembrane region" description="Helical" evidence="6">
    <location>
        <begin position="331"/>
        <end position="351"/>
    </location>
</feature>
<feature type="transmembrane region" description="Helical" evidence="6">
    <location>
        <begin position="708"/>
        <end position="726"/>
    </location>
</feature>
<evidence type="ECO:0000256" key="3">
    <source>
        <dbReference type="ARBA" id="ARBA00022692"/>
    </source>
</evidence>
<feature type="transmembrane region" description="Helical" evidence="6">
    <location>
        <begin position="291"/>
        <end position="310"/>
    </location>
</feature>
<dbReference type="PROSITE" id="PS50156">
    <property type="entry name" value="SSD"/>
    <property type="match status" value="2"/>
</dbReference>
<feature type="transmembrane region" description="Helical" evidence="6">
    <location>
        <begin position="363"/>
        <end position="385"/>
    </location>
</feature>
<feature type="transmembrane region" description="Helical" evidence="6">
    <location>
        <begin position="427"/>
        <end position="446"/>
    </location>
</feature>
<feature type="transmembrane region" description="Helical" evidence="6">
    <location>
        <begin position="237"/>
        <end position="256"/>
    </location>
</feature>
<dbReference type="Proteomes" id="UP000324021">
    <property type="component" value="Unassembled WGS sequence"/>
</dbReference>
<comment type="subcellular location">
    <subcellularLocation>
        <location evidence="1">Cell membrane</location>
        <topology evidence="1">Multi-pass membrane protein</topology>
    </subcellularLocation>
</comment>
<dbReference type="EMBL" id="FMZP01000044">
    <property type="protein sequence ID" value="SDD74195.1"/>
    <property type="molecule type" value="Genomic_DNA"/>
</dbReference>
<keyword evidence="2" id="KW-1003">Cell membrane</keyword>
<dbReference type="Gene3D" id="1.20.1640.10">
    <property type="entry name" value="Multidrug efflux transporter AcrB transmembrane domain"/>
    <property type="match status" value="2"/>
</dbReference>
<feature type="transmembrane region" description="Helical" evidence="6">
    <location>
        <begin position="756"/>
        <end position="776"/>
    </location>
</feature>
<evidence type="ECO:0000313" key="10">
    <source>
        <dbReference type="Proteomes" id="UP000199320"/>
    </source>
</evidence>
<proteinExistence type="predicted"/>
<dbReference type="InterPro" id="IPR050545">
    <property type="entry name" value="Mycobact_MmpL"/>
</dbReference>
<dbReference type="STRING" id="392421.SAMN04488694_13410"/>
<evidence type="ECO:0000313" key="11">
    <source>
        <dbReference type="Proteomes" id="UP000324021"/>
    </source>
</evidence>
<dbReference type="Pfam" id="PF03176">
    <property type="entry name" value="MMPL"/>
    <property type="match status" value="2"/>
</dbReference>
<dbReference type="PANTHER" id="PTHR33406:SF12">
    <property type="entry name" value="BLR2997 PROTEIN"/>
    <property type="match status" value="1"/>
</dbReference>
<keyword evidence="5 6" id="KW-0472">Membrane</keyword>
<dbReference type="RefSeq" id="WP_092935364.1">
    <property type="nucleotide sequence ID" value="NZ_FMZP01000044.1"/>
</dbReference>